<evidence type="ECO:0000259" key="3">
    <source>
        <dbReference type="PROSITE" id="PS50119"/>
    </source>
</evidence>
<evidence type="ECO:0000256" key="1">
    <source>
        <dbReference type="PROSITE-ProRule" id="PRU00024"/>
    </source>
</evidence>
<gene>
    <name evidence="4" type="ORF">MEDL_6055</name>
</gene>
<dbReference type="Proteomes" id="UP000683360">
    <property type="component" value="Unassembled WGS sequence"/>
</dbReference>
<proteinExistence type="predicted"/>
<keyword evidence="2" id="KW-0175">Coiled coil</keyword>
<comment type="caution">
    <text evidence="4">The sequence shown here is derived from an EMBL/GenBank/DDBJ whole genome shotgun (WGS) entry which is preliminary data.</text>
</comment>
<dbReference type="InterPro" id="IPR010620">
    <property type="entry name" value="SBBP_repeat"/>
</dbReference>
<protein>
    <recommendedName>
        <fullName evidence="3">B box-type domain-containing protein</fullName>
    </recommendedName>
</protein>
<dbReference type="EMBL" id="CAJPWZ010000341">
    <property type="protein sequence ID" value="CAG2190725.1"/>
    <property type="molecule type" value="Genomic_DNA"/>
</dbReference>
<keyword evidence="1" id="KW-0863">Zinc-finger</keyword>
<reference evidence="4" key="1">
    <citation type="submission" date="2021-03" db="EMBL/GenBank/DDBJ databases">
        <authorList>
            <person name="Bekaert M."/>
        </authorList>
    </citation>
    <scope>NUCLEOTIDE SEQUENCE</scope>
</reference>
<dbReference type="InterPro" id="IPR047153">
    <property type="entry name" value="TRIM45/56/19-like"/>
</dbReference>
<keyword evidence="1" id="KW-0862">Zinc</keyword>
<dbReference type="CDD" id="cd19757">
    <property type="entry name" value="Bbox1"/>
    <property type="match status" value="1"/>
</dbReference>
<dbReference type="Pfam" id="PF06739">
    <property type="entry name" value="SBBP"/>
    <property type="match status" value="1"/>
</dbReference>
<keyword evidence="5" id="KW-1185">Reference proteome</keyword>
<dbReference type="InterPro" id="IPR011042">
    <property type="entry name" value="6-blade_b-propeller_TolB-like"/>
</dbReference>
<dbReference type="SUPFAM" id="SSF101898">
    <property type="entry name" value="NHL repeat"/>
    <property type="match status" value="1"/>
</dbReference>
<keyword evidence="1" id="KW-0479">Metal-binding</keyword>
<dbReference type="Gene3D" id="2.120.10.30">
    <property type="entry name" value="TolB, C-terminal domain"/>
    <property type="match status" value="1"/>
</dbReference>
<dbReference type="PANTHER" id="PTHR25462">
    <property type="entry name" value="BONUS, ISOFORM C-RELATED"/>
    <property type="match status" value="1"/>
</dbReference>
<dbReference type="InterPro" id="IPR000315">
    <property type="entry name" value="Znf_B-box"/>
</dbReference>
<dbReference type="GO" id="GO:0008270">
    <property type="term" value="F:zinc ion binding"/>
    <property type="evidence" value="ECO:0007669"/>
    <property type="project" value="UniProtKB-KW"/>
</dbReference>
<dbReference type="Gene3D" id="3.30.160.60">
    <property type="entry name" value="Classic Zinc Finger"/>
    <property type="match status" value="1"/>
</dbReference>
<evidence type="ECO:0000313" key="5">
    <source>
        <dbReference type="Proteomes" id="UP000683360"/>
    </source>
</evidence>
<evidence type="ECO:0000313" key="4">
    <source>
        <dbReference type="EMBL" id="CAG2190725.1"/>
    </source>
</evidence>
<dbReference type="PROSITE" id="PS50119">
    <property type="entry name" value="ZF_BBOX"/>
    <property type="match status" value="1"/>
</dbReference>
<dbReference type="OrthoDB" id="10320058at2759"/>
<feature type="coiled-coil region" evidence="2">
    <location>
        <begin position="136"/>
        <end position="217"/>
    </location>
</feature>
<accession>A0A8S3Q2Z6</accession>
<organism evidence="4 5">
    <name type="scientific">Mytilus edulis</name>
    <name type="common">Blue mussel</name>
    <dbReference type="NCBI Taxonomy" id="6550"/>
    <lineage>
        <taxon>Eukaryota</taxon>
        <taxon>Metazoa</taxon>
        <taxon>Spiralia</taxon>
        <taxon>Lophotrochozoa</taxon>
        <taxon>Mollusca</taxon>
        <taxon>Bivalvia</taxon>
        <taxon>Autobranchia</taxon>
        <taxon>Pteriomorphia</taxon>
        <taxon>Mytilida</taxon>
        <taxon>Mytiloidea</taxon>
        <taxon>Mytilidae</taxon>
        <taxon>Mytilinae</taxon>
        <taxon>Mytilus</taxon>
    </lineage>
</organism>
<sequence length="604" mass="68687">MASNWSLCGVCDNRHISNPSEVWCSECEEGLCGDCKEHHGVSKGTKHHETVSIVDYKKLPTEILQIAQMCDKHNSKYEFFCKKHDCVCCKCCLKYHKSYKGVTDINKVTKNVKTSNAFHEIDQSLLEAVVNIKRISSNREENLTSLANQKREIEEEIQQTRTKINNHLDKLQNDLMKELMATEQNESSKIRKLLTTLKQKEEKVAKYQTNLANINKFASELHTFLSIKHIQNDMAIEDKFIQSLFKSDTTDQVNISCTINKSLQQITASIQKFGEINVSSELCKMSIQIQKHKQAQLKVALPTRNIDNQEITDRVQKVEDMNVSSTRCDLAIKKQNDRQPQIMVTLPTRNINKLTLKIQKCFNTGLSEIRGCSLLPDRRMVFSCYQQKEIKVFKSGGTSDFEIKTIDRTFDVAFIDNDSIASTSAESDKINIIDIRNRKLKKPIQVNSGNYGIVYKDGNLICCSRKNGLNMISLKDESMFNIHNIELPPNAYVTTFADKLIYTKGNNNSVICCDYHGYILWTFRDTSVLIYPRGISVDNGGNVFVVGYATHNVVVISADGQRCRQLVSRRTAGLIDPTVLHYDQRTNTLLVATSKGDAFLYHVT</sequence>
<dbReference type="PANTHER" id="PTHR25462:SF296">
    <property type="entry name" value="MEIOTIC P26, ISOFORM F"/>
    <property type="match status" value="1"/>
</dbReference>
<name>A0A8S3Q2Z6_MYTED</name>
<dbReference type="AlphaFoldDB" id="A0A8S3Q2Z6"/>
<evidence type="ECO:0000256" key="2">
    <source>
        <dbReference type="SAM" id="Coils"/>
    </source>
</evidence>
<feature type="domain" description="B box-type" evidence="3">
    <location>
        <begin position="10"/>
        <end position="53"/>
    </location>
</feature>